<dbReference type="AlphaFoldDB" id="A0A1S4BD22"/>
<evidence type="ECO:0000313" key="2">
    <source>
        <dbReference type="RefSeq" id="XP_016486716.1"/>
    </source>
</evidence>
<sequence length="836" mass="96077">MAGDLVFTPEEMVIDKGLGYPKAYAKICKDRSFGPFSRGPPFAFTPYSLPHHEVLRAKELDDMFPIIDPNAQPSTKPKIFLSLLWKQLNHLGNAGFDPEVFRVDSYGNVLYYHADSASPLAWKIDHWFPCSRGGLTVPSNLRIMQWQSCKKKNNKLEFLIPWWDLQVGISINQFLSIFAISNSDFRRRAFSWLFSEGENEELNASQTVDSHVFPHHFVESQEKIGLAPAAVVLSRRESFDSSSTLKSLDINRRPRSNTPIVAYKRSKADLKENEDPGMVTNPYQAIVMARDSLRHREETSKMQAEIQKLDDEVGELKQKTEEEKAAVEELELVLIKKRRRAEKCRRLAEAQSSYRAMLEKMIRDAMHQSVVYKEQVRLNQAAANALMARLEAQRAICDSAERELHKRFKYRDELEQQIRPEWDQTRKRSRMDEFPDEEGDEKTLLCLPGSSSRAELEKDDQRVLCLPGMKSNDSMHKELRVFLDEEQKAYEARLSLNGGQEKERQSDKAIVQAKDEDPTEKKIQNTEIQEEGITYNAGFPTFHEAEREEEDDESRKQRGKGNVEKWLQLLLDNSQEPTNFSVQTAEENNNGKKTLNAGEDETNEIDGTIRKQNIRHPQNEIKKSRSEESEIAEKQPQKAAKQLDKEIQIRHPQNEIKKSRSEESEIAEDVKQPQKAAKQLEETKREEIVEMAERKSSFSNREIGKKEERTELKGQKTPSRNPPPYRLLPERRASDVGSASKGVVGRSSSCERTERKSEKEKEKEKEKERELLRSDSARLFRRIPSSPSLLLSGMKKRVDCIRKKPSVVGDDSDEGRVGGNGFIRSSIKTIKKAVKM</sequence>
<proteinExistence type="predicted"/>
<accession>A0A1S4BD22</accession>
<protein>
    <submittedName>
        <fullName evidence="2">Stress response protein nst1</fullName>
    </submittedName>
</protein>
<name>A0A1S4BD22_TOBAC</name>
<dbReference type="Proteomes" id="UP000790787">
    <property type="component" value="Chromosome 4"/>
</dbReference>
<dbReference type="SMR" id="A0A1S4BD22"/>
<dbReference type="STRING" id="4097.A0A1S4BD22"/>
<dbReference type="OrthoDB" id="608866at2759"/>
<dbReference type="OMA" id="QWQACKK"/>
<dbReference type="KEGG" id="nta:107806956"/>
<evidence type="ECO:0000313" key="1">
    <source>
        <dbReference type="Proteomes" id="UP000790787"/>
    </source>
</evidence>
<dbReference type="PANTHER" id="PTHR33427">
    <property type="entry name" value="HNH ENDONUCLEASE"/>
    <property type="match status" value="1"/>
</dbReference>
<reference evidence="1" key="1">
    <citation type="journal article" date="2014" name="Nat. Commun.">
        <title>The tobacco genome sequence and its comparison with those of tomato and potato.</title>
        <authorList>
            <person name="Sierro N."/>
            <person name="Battey J.N."/>
            <person name="Ouadi S."/>
            <person name="Bakaher N."/>
            <person name="Bovet L."/>
            <person name="Willig A."/>
            <person name="Goepfert S."/>
            <person name="Peitsch M.C."/>
            <person name="Ivanov N.V."/>
        </authorList>
    </citation>
    <scope>NUCLEOTIDE SEQUENCE [LARGE SCALE GENOMIC DNA]</scope>
</reference>
<dbReference type="PANTHER" id="PTHR33427:SF2">
    <property type="entry name" value="TRICHOHYALIN"/>
    <property type="match status" value="1"/>
</dbReference>
<reference evidence="2" key="2">
    <citation type="submission" date="2025-08" db="UniProtKB">
        <authorList>
            <consortium name="RefSeq"/>
        </authorList>
    </citation>
    <scope>IDENTIFICATION</scope>
</reference>
<organism evidence="1 2">
    <name type="scientific">Nicotiana tabacum</name>
    <name type="common">Common tobacco</name>
    <dbReference type="NCBI Taxonomy" id="4097"/>
    <lineage>
        <taxon>Eukaryota</taxon>
        <taxon>Viridiplantae</taxon>
        <taxon>Streptophyta</taxon>
        <taxon>Embryophyta</taxon>
        <taxon>Tracheophyta</taxon>
        <taxon>Spermatophyta</taxon>
        <taxon>Magnoliopsida</taxon>
        <taxon>eudicotyledons</taxon>
        <taxon>Gunneridae</taxon>
        <taxon>Pentapetalae</taxon>
        <taxon>asterids</taxon>
        <taxon>lamiids</taxon>
        <taxon>Solanales</taxon>
        <taxon>Solanaceae</taxon>
        <taxon>Nicotianoideae</taxon>
        <taxon>Nicotianeae</taxon>
        <taxon>Nicotiana</taxon>
    </lineage>
</organism>
<keyword evidence="1" id="KW-1185">Reference proteome</keyword>
<dbReference type="PaxDb" id="4097-A0A1S4BD22"/>
<dbReference type="RefSeq" id="XP_016486716.1">
    <property type="nucleotide sequence ID" value="XM_016631230.1"/>
</dbReference>
<dbReference type="GeneID" id="107806956"/>
<gene>
    <name evidence="2" type="primary">LOC107806956</name>
</gene>